<keyword evidence="4 6" id="KW-0472">Membrane</keyword>
<evidence type="ECO:0000256" key="1">
    <source>
        <dbReference type="ARBA" id="ARBA00004141"/>
    </source>
</evidence>
<comment type="subcellular location">
    <subcellularLocation>
        <location evidence="1">Membrane</location>
        <topology evidence="1">Multi-pass membrane protein</topology>
    </subcellularLocation>
</comment>
<accession>A0A6J6BHI9</accession>
<feature type="transmembrane region" description="Helical" evidence="6">
    <location>
        <begin position="49"/>
        <end position="70"/>
    </location>
</feature>
<gene>
    <name evidence="7" type="ORF">UFOPK1413_00579</name>
</gene>
<dbReference type="PANTHER" id="PTHR30238:SF4">
    <property type="entry name" value="SLL1022 PROTEIN"/>
    <property type="match status" value="1"/>
</dbReference>
<evidence type="ECO:0000256" key="4">
    <source>
        <dbReference type="ARBA" id="ARBA00023136"/>
    </source>
</evidence>
<reference evidence="7" key="1">
    <citation type="submission" date="2020-05" db="EMBL/GenBank/DDBJ databases">
        <authorList>
            <person name="Chiriac C."/>
            <person name="Salcher M."/>
            <person name="Ghai R."/>
            <person name="Kavagutti S V."/>
        </authorList>
    </citation>
    <scope>NUCLEOTIDE SEQUENCE</scope>
</reference>
<evidence type="ECO:0000313" key="7">
    <source>
        <dbReference type="EMBL" id="CAB4537883.1"/>
    </source>
</evidence>
<protein>
    <submittedName>
        <fullName evidence="7">Unannotated protein</fullName>
    </submittedName>
</protein>
<dbReference type="InterPro" id="IPR005496">
    <property type="entry name" value="Integral_membrane_TerC"/>
</dbReference>
<dbReference type="PANTHER" id="PTHR30238">
    <property type="entry name" value="MEMBRANE BOUND PREDICTED REDOX MODULATOR"/>
    <property type="match status" value="1"/>
</dbReference>
<dbReference type="GO" id="GO:0016020">
    <property type="term" value="C:membrane"/>
    <property type="evidence" value="ECO:0007669"/>
    <property type="project" value="UniProtKB-SubCell"/>
</dbReference>
<feature type="transmembrane region" description="Helical" evidence="6">
    <location>
        <begin position="12"/>
        <end position="37"/>
    </location>
</feature>
<feature type="transmembrane region" description="Helical" evidence="6">
    <location>
        <begin position="160"/>
        <end position="181"/>
    </location>
</feature>
<dbReference type="AlphaFoldDB" id="A0A6J6BHI9"/>
<evidence type="ECO:0000256" key="5">
    <source>
        <dbReference type="SAM" id="MobiDB-lite"/>
    </source>
</evidence>
<feature type="transmembrane region" description="Helical" evidence="6">
    <location>
        <begin position="193"/>
        <end position="212"/>
    </location>
</feature>
<proteinExistence type="predicted"/>
<keyword evidence="3 6" id="KW-1133">Transmembrane helix</keyword>
<feature type="transmembrane region" description="Helical" evidence="6">
    <location>
        <begin position="82"/>
        <end position="100"/>
    </location>
</feature>
<feature type="transmembrane region" description="Helical" evidence="6">
    <location>
        <begin position="218"/>
        <end position="237"/>
    </location>
</feature>
<name>A0A6J6BHI9_9ZZZZ</name>
<evidence type="ECO:0000256" key="3">
    <source>
        <dbReference type="ARBA" id="ARBA00022989"/>
    </source>
</evidence>
<organism evidence="7">
    <name type="scientific">freshwater metagenome</name>
    <dbReference type="NCBI Taxonomy" id="449393"/>
    <lineage>
        <taxon>unclassified sequences</taxon>
        <taxon>metagenomes</taxon>
        <taxon>ecological metagenomes</taxon>
    </lineage>
</organism>
<feature type="transmembrane region" description="Helical" evidence="6">
    <location>
        <begin position="126"/>
        <end position="154"/>
    </location>
</feature>
<sequence>MIEFLTDPAVWLSMSTLTILEIVLGIDNIIFITILASNLPGEMRKRAQFVGLSAAMVTRVLMLFGAYWIIQLDEDILSLGDFHFSGRDLILIAGGIFLIYKSVTEIHENLEGEEGKANPGHKGAKAFAAIIGQILVLDIVFSIDGIITAVGMTVGMANSLAIMIVAVVISSIAMLFAANWVGDFVTKHPTVKMLALAFLVLIGASLVAEGFGSEIDKAFIYGPMAFAVIVEALNITAKNRRHRQEHTQSEPVDLRDAIVPSVTKPVTRRPATRKTSPTK</sequence>
<evidence type="ECO:0000256" key="2">
    <source>
        <dbReference type="ARBA" id="ARBA00022692"/>
    </source>
</evidence>
<dbReference type="EMBL" id="CAEZSG010000076">
    <property type="protein sequence ID" value="CAB4537883.1"/>
    <property type="molecule type" value="Genomic_DNA"/>
</dbReference>
<keyword evidence="2 6" id="KW-0812">Transmembrane</keyword>
<evidence type="ECO:0000256" key="6">
    <source>
        <dbReference type="SAM" id="Phobius"/>
    </source>
</evidence>
<feature type="region of interest" description="Disordered" evidence="5">
    <location>
        <begin position="260"/>
        <end position="279"/>
    </location>
</feature>
<dbReference type="Pfam" id="PF03741">
    <property type="entry name" value="TerC"/>
    <property type="match status" value="1"/>
</dbReference>